<dbReference type="EMBL" id="SNVI01000002">
    <property type="protein sequence ID" value="TFE40310.1"/>
    <property type="molecule type" value="Genomic_DNA"/>
</dbReference>
<gene>
    <name evidence="2" type="ORF">E2553_26385</name>
</gene>
<feature type="transmembrane region" description="Helical" evidence="1">
    <location>
        <begin position="301"/>
        <end position="327"/>
    </location>
</feature>
<organism evidence="2 3">
    <name type="scientific">Paraburkholderia dipogonis</name>
    <dbReference type="NCBI Taxonomy" id="1211383"/>
    <lineage>
        <taxon>Bacteria</taxon>
        <taxon>Pseudomonadati</taxon>
        <taxon>Pseudomonadota</taxon>
        <taxon>Betaproteobacteria</taxon>
        <taxon>Burkholderiales</taxon>
        <taxon>Burkholderiaceae</taxon>
        <taxon>Paraburkholderia</taxon>
    </lineage>
</organism>
<keyword evidence="1" id="KW-0472">Membrane</keyword>
<accession>A0A4Y8MRZ5</accession>
<evidence type="ECO:0000313" key="2">
    <source>
        <dbReference type="EMBL" id="TFE40310.1"/>
    </source>
</evidence>
<dbReference type="AlphaFoldDB" id="A0A4Y8MRZ5"/>
<feature type="transmembrane region" description="Helical" evidence="1">
    <location>
        <begin position="106"/>
        <end position="128"/>
    </location>
</feature>
<keyword evidence="1" id="KW-0812">Transmembrane</keyword>
<reference evidence="2 3" key="1">
    <citation type="submission" date="2019-03" db="EMBL/GenBank/DDBJ databases">
        <title>Complete Genome Sequence of Paraburkholderia dipogonis ICMP 19430T, a Nitrogen-fixing Symbiont of the South African Invasive Legume Dipogon lignosus in New Zealand.</title>
        <authorList>
            <person name="De Meyer S.E."/>
        </authorList>
    </citation>
    <scope>NUCLEOTIDE SEQUENCE [LARGE SCALE GENOMIC DNA]</scope>
    <source>
        <strain evidence="2 3">ICMP 19430</strain>
    </source>
</reference>
<dbReference type="RefSeq" id="WP_134462213.1">
    <property type="nucleotide sequence ID" value="NZ_JBHMFL010000113.1"/>
</dbReference>
<feature type="transmembrane region" description="Helical" evidence="1">
    <location>
        <begin position="12"/>
        <end position="32"/>
    </location>
</feature>
<comment type="caution">
    <text evidence="2">The sequence shown here is derived from an EMBL/GenBank/DDBJ whole genome shotgun (WGS) entry which is preliminary data.</text>
</comment>
<dbReference type="Proteomes" id="UP000297385">
    <property type="component" value="Unassembled WGS sequence"/>
</dbReference>
<feature type="transmembrane region" description="Helical" evidence="1">
    <location>
        <begin position="140"/>
        <end position="162"/>
    </location>
</feature>
<evidence type="ECO:0000256" key="1">
    <source>
        <dbReference type="SAM" id="Phobius"/>
    </source>
</evidence>
<dbReference type="GeneID" id="97303417"/>
<proteinExistence type="predicted"/>
<sequence>MMDFIQANLGPAIWCIVVVLLAVGAFSFRSTLEFWLNHWKYTFPVLGKTARLSRHGIHGKDGWTDSERTLCGDYNKFISYLSKAEFSKRNEYLAKSDDSGRSPTPLWLLTLLSVLVIAEGLGFSYLLGSWMARDGSANTHTLLMVAIVFVLCVIMVFLTHVAGHQLYRSNLVARCRKQWKQDKSQERFSSRKVKLDDDQSVDDGEPDYTQVANRVGTSHSYFMVALTVAVIIVIAGTSTWMRWSNLNAEQTREAMGVSQGADAGNPFATANAMPAELVASQKAADDRAKAEESSSTRSEGAAAFITLAVIFVVTQIVGIFGGFAWGFGGRESLAAWKTTKGFKTFEDYNNYYAPFRAIAQSQLENLQKRMAENADISGKTFSKTFRDYVLEHRNFTDLESGVIRSTTAATVAADTPEPQMTARQAAPVSVATDAPAKVVAVPAAASDEVPATASIDALVAKIEAESDVARKKELIYGLDESVRTEVVSAIKLRKERTEKAKLALESELDDLFKA</sequence>
<protein>
    <submittedName>
        <fullName evidence="2">Uncharacterized protein</fullName>
    </submittedName>
</protein>
<keyword evidence="1" id="KW-1133">Transmembrane helix</keyword>
<feature type="transmembrane region" description="Helical" evidence="1">
    <location>
        <begin position="221"/>
        <end position="243"/>
    </location>
</feature>
<name>A0A4Y8MRZ5_9BURK</name>
<evidence type="ECO:0000313" key="3">
    <source>
        <dbReference type="Proteomes" id="UP000297385"/>
    </source>
</evidence>